<dbReference type="GO" id="GO:0004360">
    <property type="term" value="F:glutamine-fructose-6-phosphate transaminase (isomerizing) activity"/>
    <property type="evidence" value="ECO:0007669"/>
    <property type="project" value="UniProtKB-EC"/>
</dbReference>
<dbReference type="GO" id="GO:0006002">
    <property type="term" value="P:fructose 6-phosphate metabolic process"/>
    <property type="evidence" value="ECO:0007669"/>
    <property type="project" value="TreeGrafter"/>
</dbReference>
<dbReference type="InterPro" id="IPR017932">
    <property type="entry name" value="GATase_2_dom"/>
</dbReference>
<protein>
    <recommendedName>
        <fullName evidence="3">Glutamine--fructose-6-phosphate aminotransferase [isomerizing]</fullName>
        <ecNumber evidence="2">2.6.1.16</ecNumber>
    </recommendedName>
</protein>
<dbReference type="Proteomes" id="UP000678237">
    <property type="component" value="Unassembled WGS sequence"/>
</dbReference>
<evidence type="ECO:0000256" key="7">
    <source>
        <dbReference type="ARBA" id="ARBA00022962"/>
    </source>
</evidence>
<dbReference type="GO" id="GO:0006487">
    <property type="term" value="P:protein N-linked glycosylation"/>
    <property type="evidence" value="ECO:0007669"/>
    <property type="project" value="TreeGrafter"/>
</dbReference>
<dbReference type="InterPro" id="IPR035466">
    <property type="entry name" value="GlmS/AgaS_SIS"/>
</dbReference>
<evidence type="ECO:0000313" key="12">
    <source>
        <dbReference type="Proteomes" id="UP000678237"/>
    </source>
</evidence>
<evidence type="ECO:0000256" key="8">
    <source>
        <dbReference type="ARBA" id="ARBA00055466"/>
    </source>
</evidence>
<feature type="domain" description="SIS" evidence="10">
    <location>
        <begin position="276"/>
        <end position="415"/>
    </location>
</feature>
<dbReference type="InterPro" id="IPR047084">
    <property type="entry name" value="GFAT_N"/>
</dbReference>
<dbReference type="GO" id="GO:0097367">
    <property type="term" value="F:carbohydrate derivative binding"/>
    <property type="evidence" value="ECO:0007669"/>
    <property type="project" value="InterPro"/>
</dbReference>
<organism evidence="11 12">
    <name type="scientific">Candidatus Iainarchaeum sp</name>
    <dbReference type="NCBI Taxonomy" id="3101447"/>
    <lineage>
        <taxon>Archaea</taxon>
        <taxon>Candidatus Iainarchaeota</taxon>
        <taxon>Candidatus Iainarchaeia</taxon>
        <taxon>Candidatus Iainarchaeales</taxon>
        <taxon>Candidatus Iainarchaeaceae</taxon>
        <taxon>Candidatus Iainarchaeum</taxon>
    </lineage>
</organism>
<sequence>MCGIIGYKGGDQAVSIVLEGLKTLEYRGYDSWGIAFLDGTGLQVKKNVGKIGNFKGFKALPEANLALGHTRWATHGGVTQSNAHPHLSNNKRIAVAHNGIVENYQALRKRLQAAGYTFHSQTDTETIPLLVEDFLKKGDDFPTAVRHTCLLLEGRYSFIVLDADSGQLIGARNGSPLLAGLGKDEFFLASDIPAFLPHTNQVVFLDDQQLVLIDSALRLFDLRSGKQLPVKPQKISWTPEQAEKGKFPHFMLKEILEQRESVSRALVQDDEQLEKIAQLITRAKQTVLVGCGTAGKMCLAGTYLFAKIAGRQTHFCVGSEFPNFAPFVGPDTLVIAVSQSGETADTLEALSIAKKRGAKVVSLLNVYGSTMMRQSDYNLLINAGPEKAVASTKAATGQLAVLALLAYATAGRLAEGRKALQIASAALARTLDDAQCKRLKALAQKIKAKENLYIIGRGLHYPIALESAIKLQEVSYIHAEGFAGGELKHGPIALIEKRTPCIVLAACDETQAEVLSNAMEVKSRGAYIIGLAPQDNEVFDLHLPVPDLGIASAIAELVPVQLLAYYLAVLRGNDPDKPRNLAKSVTVK</sequence>
<dbReference type="InterPro" id="IPR035490">
    <property type="entry name" value="GlmS/FrlB_SIS"/>
</dbReference>
<keyword evidence="4 11" id="KW-0032">Aminotransferase</keyword>
<dbReference type="FunFam" id="3.60.20.10:FF:000006">
    <property type="entry name" value="Glutamine--fructose-6-phosphate aminotransferase [isomerizing]"/>
    <property type="match status" value="1"/>
</dbReference>
<evidence type="ECO:0000259" key="9">
    <source>
        <dbReference type="PROSITE" id="PS51278"/>
    </source>
</evidence>
<accession>A0A8T4LD25</accession>
<reference evidence="11" key="1">
    <citation type="submission" date="2021-03" db="EMBL/GenBank/DDBJ databases">
        <authorList>
            <person name="Jaffe A."/>
        </authorList>
    </citation>
    <scope>NUCLEOTIDE SEQUENCE</scope>
    <source>
        <strain evidence="11">RIFCSPLOWO2_01_FULL_58_19</strain>
    </source>
</reference>
<feature type="domain" description="Glutamine amidotransferase type-2" evidence="9">
    <location>
        <begin position="2"/>
        <end position="216"/>
    </location>
</feature>
<dbReference type="CDD" id="cd05009">
    <property type="entry name" value="SIS_GlmS_GlmD_2"/>
    <property type="match status" value="1"/>
</dbReference>
<evidence type="ECO:0000313" key="11">
    <source>
        <dbReference type="EMBL" id="MBS3063499.1"/>
    </source>
</evidence>
<evidence type="ECO:0000256" key="6">
    <source>
        <dbReference type="ARBA" id="ARBA00022737"/>
    </source>
</evidence>
<proteinExistence type="predicted"/>
<dbReference type="InterPro" id="IPR005855">
    <property type="entry name" value="GFAT"/>
</dbReference>
<evidence type="ECO:0000259" key="10">
    <source>
        <dbReference type="PROSITE" id="PS51464"/>
    </source>
</evidence>
<dbReference type="CDD" id="cd00714">
    <property type="entry name" value="GFAT"/>
    <property type="match status" value="1"/>
</dbReference>
<dbReference type="CDD" id="cd05008">
    <property type="entry name" value="SIS_GlmS_GlmD_1"/>
    <property type="match status" value="1"/>
</dbReference>
<evidence type="ECO:0000256" key="1">
    <source>
        <dbReference type="ARBA" id="ARBA00001031"/>
    </source>
</evidence>
<dbReference type="AlphaFoldDB" id="A0A8T4LD25"/>
<dbReference type="PROSITE" id="PS51278">
    <property type="entry name" value="GATASE_TYPE_2"/>
    <property type="match status" value="1"/>
</dbReference>
<dbReference type="EMBL" id="JAGVWE010000005">
    <property type="protein sequence ID" value="MBS3063499.1"/>
    <property type="molecule type" value="Genomic_DNA"/>
</dbReference>
<dbReference type="InterPro" id="IPR046348">
    <property type="entry name" value="SIS_dom_sf"/>
</dbReference>
<evidence type="ECO:0000256" key="3">
    <source>
        <dbReference type="ARBA" id="ARBA00016090"/>
    </source>
</evidence>
<feature type="domain" description="SIS" evidence="10">
    <location>
        <begin position="442"/>
        <end position="578"/>
    </location>
</feature>
<dbReference type="PROSITE" id="PS51464">
    <property type="entry name" value="SIS"/>
    <property type="match status" value="2"/>
</dbReference>
<dbReference type="Pfam" id="PF01380">
    <property type="entry name" value="SIS"/>
    <property type="match status" value="2"/>
</dbReference>
<comment type="function">
    <text evidence="8">Catalyzes the first step in hexosamine metabolism, converting fructose-6P into glucosamine-6P using glutamine as a nitrogen source.</text>
</comment>
<dbReference type="Gene3D" id="3.60.20.10">
    <property type="entry name" value="Glutamine Phosphoribosylpyrophosphate, subunit 1, domain 1"/>
    <property type="match status" value="1"/>
</dbReference>
<dbReference type="SUPFAM" id="SSF56235">
    <property type="entry name" value="N-terminal nucleophile aminohydrolases (Ntn hydrolases)"/>
    <property type="match status" value="1"/>
</dbReference>
<dbReference type="NCBIfam" id="NF001484">
    <property type="entry name" value="PRK00331.1"/>
    <property type="match status" value="1"/>
</dbReference>
<keyword evidence="5 11" id="KW-0808">Transferase</keyword>
<evidence type="ECO:0000256" key="5">
    <source>
        <dbReference type="ARBA" id="ARBA00022679"/>
    </source>
</evidence>
<evidence type="ECO:0000256" key="4">
    <source>
        <dbReference type="ARBA" id="ARBA00022576"/>
    </source>
</evidence>
<dbReference type="NCBIfam" id="TIGR01135">
    <property type="entry name" value="glmS"/>
    <property type="match status" value="1"/>
</dbReference>
<dbReference type="Pfam" id="PF13522">
    <property type="entry name" value="GATase_6"/>
    <property type="match status" value="1"/>
</dbReference>
<dbReference type="SUPFAM" id="SSF53697">
    <property type="entry name" value="SIS domain"/>
    <property type="match status" value="1"/>
</dbReference>
<gene>
    <name evidence="11" type="primary">glmS</name>
    <name evidence="11" type="ORF">J4203_06580</name>
</gene>
<dbReference type="EC" id="2.6.1.16" evidence="2"/>
<comment type="catalytic activity">
    <reaction evidence="1">
        <text>D-fructose 6-phosphate + L-glutamine = D-glucosamine 6-phosphate + L-glutamate</text>
        <dbReference type="Rhea" id="RHEA:13237"/>
        <dbReference type="ChEBI" id="CHEBI:29985"/>
        <dbReference type="ChEBI" id="CHEBI:58359"/>
        <dbReference type="ChEBI" id="CHEBI:58725"/>
        <dbReference type="ChEBI" id="CHEBI:61527"/>
        <dbReference type="EC" id="2.6.1.16"/>
    </reaction>
</comment>
<name>A0A8T4LD25_9ARCH</name>
<dbReference type="Gene3D" id="3.40.50.10490">
    <property type="entry name" value="Glucose-6-phosphate isomerase like protein, domain 1"/>
    <property type="match status" value="2"/>
</dbReference>
<keyword evidence="6" id="KW-0677">Repeat</keyword>
<dbReference type="InterPro" id="IPR029055">
    <property type="entry name" value="Ntn_hydrolases_N"/>
</dbReference>
<keyword evidence="7" id="KW-0315">Glutamine amidotransferase</keyword>
<dbReference type="PANTHER" id="PTHR10937">
    <property type="entry name" value="GLUCOSAMINE--FRUCTOSE-6-PHOSPHATE AMINOTRANSFERASE, ISOMERIZING"/>
    <property type="match status" value="1"/>
</dbReference>
<dbReference type="GO" id="GO:0006047">
    <property type="term" value="P:UDP-N-acetylglucosamine metabolic process"/>
    <property type="evidence" value="ECO:0007669"/>
    <property type="project" value="TreeGrafter"/>
</dbReference>
<evidence type="ECO:0000256" key="2">
    <source>
        <dbReference type="ARBA" id="ARBA00012916"/>
    </source>
</evidence>
<reference evidence="11" key="2">
    <citation type="submission" date="2021-05" db="EMBL/GenBank/DDBJ databases">
        <title>Protein family content uncovers lineage relationships and bacterial pathway maintenance mechanisms in DPANN archaea.</title>
        <authorList>
            <person name="Castelle C.J."/>
            <person name="Meheust R."/>
            <person name="Jaffe A.L."/>
            <person name="Seitz K."/>
            <person name="Gong X."/>
            <person name="Baker B.J."/>
            <person name="Banfield J.F."/>
        </authorList>
    </citation>
    <scope>NUCLEOTIDE SEQUENCE</scope>
    <source>
        <strain evidence="11">RIFCSPLOWO2_01_FULL_58_19</strain>
    </source>
</reference>
<comment type="caution">
    <text evidence="11">The sequence shown here is derived from an EMBL/GenBank/DDBJ whole genome shotgun (WGS) entry which is preliminary data.</text>
</comment>
<dbReference type="InterPro" id="IPR001347">
    <property type="entry name" value="SIS_dom"/>
</dbReference>
<dbReference type="PANTHER" id="PTHR10937:SF0">
    <property type="entry name" value="GLUTAMINE--FRUCTOSE-6-PHOSPHATE TRANSAMINASE (ISOMERIZING)"/>
    <property type="match status" value="1"/>
</dbReference>